<keyword evidence="2" id="KW-0540">Nuclease</keyword>
<dbReference type="InterPro" id="IPR002711">
    <property type="entry name" value="HNH"/>
</dbReference>
<dbReference type="AlphaFoldDB" id="A0A345II74"/>
<keyword evidence="2" id="KW-0378">Hydrolase</keyword>
<dbReference type="InterPro" id="IPR052892">
    <property type="entry name" value="NA-targeting_endonuclease"/>
</dbReference>
<reference evidence="2 3" key="1">
    <citation type="submission" date="2018-07" db="EMBL/GenBank/DDBJ databases">
        <title>Complete Genome and Methylome Analysis of Deinococcus wulumuqiensis NEB 479.</title>
        <authorList>
            <person name="Fomenkov A."/>
            <person name="Luyten Y."/>
            <person name="Vincze T."/>
            <person name="Anton B.P."/>
            <person name="Clark T."/>
            <person name="Roberts R.J."/>
            <person name="Morgan R.D."/>
        </authorList>
    </citation>
    <scope>NUCLEOTIDE SEQUENCE [LARGE SCALE GENOMIC DNA]</scope>
    <source>
        <strain evidence="2 3">NEB 479</strain>
    </source>
</reference>
<dbReference type="STRING" id="1288484.GCA_000348665_02897"/>
<dbReference type="EMBL" id="CP031158">
    <property type="protein sequence ID" value="AXG99396.1"/>
    <property type="molecule type" value="Genomic_DNA"/>
</dbReference>
<dbReference type="RefSeq" id="WP_114672228.1">
    <property type="nucleotide sequence ID" value="NZ_CP031158.1"/>
</dbReference>
<sequence>MNTAAGRKEDSRIPPRVAPDLSAPRVLVLNASYEPLQVTSIKRAITLLQYGVAEVLEQSRDVVRSPSTVLQVPSVIRLRRYVRRPRIGAVPFNRRNVLRRDHFTCQYCGSHDDLTMDHVQPRSRGGRHGWDNVVTACRPCNQRKGNLTPEEAGMPLQVPPHAPTFGVYAHGQFAHWQPEWSGYIRG</sequence>
<organism evidence="2 3">
    <name type="scientific">Deinococcus wulumuqiensis</name>
    <dbReference type="NCBI Taxonomy" id="980427"/>
    <lineage>
        <taxon>Bacteria</taxon>
        <taxon>Thermotogati</taxon>
        <taxon>Deinococcota</taxon>
        <taxon>Deinococci</taxon>
        <taxon>Deinococcales</taxon>
        <taxon>Deinococcaceae</taxon>
        <taxon>Deinococcus</taxon>
    </lineage>
</organism>
<proteinExistence type="predicted"/>
<evidence type="ECO:0000313" key="2">
    <source>
        <dbReference type="EMBL" id="AXG99396.1"/>
    </source>
</evidence>
<dbReference type="GO" id="GO:0004519">
    <property type="term" value="F:endonuclease activity"/>
    <property type="evidence" value="ECO:0007669"/>
    <property type="project" value="UniProtKB-KW"/>
</dbReference>
<name>A0A345II74_9DEIO</name>
<dbReference type="GO" id="GO:0008270">
    <property type="term" value="F:zinc ion binding"/>
    <property type="evidence" value="ECO:0007669"/>
    <property type="project" value="InterPro"/>
</dbReference>
<dbReference type="SMART" id="SM00507">
    <property type="entry name" value="HNHc"/>
    <property type="match status" value="1"/>
</dbReference>
<protein>
    <submittedName>
        <fullName evidence="2">HNH endonuclease</fullName>
    </submittedName>
</protein>
<dbReference type="Proteomes" id="UP000253744">
    <property type="component" value="Chromosome"/>
</dbReference>
<dbReference type="InterPro" id="IPR003615">
    <property type="entry name" value="HNH_nuc"/>
</dbReference>
<dbReference type="PANTHER" id="PTHR33877:SF2">
    <property type="entry name" value="OS07G0170200 PROTEIN"/>
    <property type="match status" value="1"/>
</dbReference>
<dbReference type="PANTHER" id="PTHR33877">
    <property type="entry name" value="SLL1193 PROTEIN"/>
    <property type="match status" value="1"/>
</dbReference>
<dbReference type="GO" id="GO:0003676">
    <property type="term" value="F:nucleic acid binding"/>
    <property type="evidence" value="ECO:0007669"/>
    <property type="project" value="InterPro"/>
</dbReference>
<dbReference type="CDD" id="cd00085">
    <property type="entry name" value="HNHc"/>
    <property type="match status" value="1"/>
</dbReference>
<dbReference type="Gene3D" id="1.10.30.50">
    <property type="match status" value="1"/>
</dbReference>
<accession>A0A345II74</accession>
<dbReference type="Pfam" id="PF01844">
    <property type="entry name" value="HNH"/>
    <property type="match status" value="1"/>
</dbReference>
<evidence type="ECO:0000313" key="3">
    <source>
        <dbReference type="Proteomes" id="UP000253744"/>
    </source>
</evidence>
<dbReference type="KEGG" id="dwu:DVJ83_09885"/>
<feature type="domain" description="HNH nuclease" evidence="1">
    <location>
        <begin position="92"/>
        <end position="142"/>
    </location>
</feature>
<keyword evidence="2" id="KW-0255">Endonuclease</keyword>
<gene>
    <name evidence="2" type="ORF">DVJ83_09885</name>
</gene>
<evidence type="ECO:0000259" key="1">
    <source>
        <dbReference type="SMART" id="SM00507"/>
    </source>
</evidence>